<evidence type="ECO:0000313" key="2">
    <source>
        <dbReference type="EMBL" id="NDL62330.1"/>
    </source>
</evidence>
<protein>
    <submittedName>
        <fullName evidence="2">Uncharacterized protein</fullName>
    </submittedName>
</protein>
<reference evidence="2 3" key="2">
    <citation type="submission" date="2020-02" db="EMBL/GenBank/DDBJ databases">
        <title>The new genus of Enterobacteriales.</title>
        <authorList>
            <person name="Kim I.S."/>
        </authorList>
    </citation>
    <scope>NUCLEOTIDE SEQUENCE [LARGE SCALE GENOMIC DNA]</scope>
    <source>
        <strain evidence="2 3">SAP-6</strain>
    </source>
</reference>
<gene>
    <name evidence="2" type="ORF">GRH90_06125</name>
</gene>
<accession>A0A845SC60</accession>
<proteinExistence type="predicted"/>
<feature type="transmembrane region" description="Helical" evidence="1">
    <location>
        <begin position="116"/>
        <end position="136"/>
    </location>
</feature>
<sequence>MKPTKIKITISRGQYFVLDAYLSLFVWIFVLLVFPLFATIKQKVFPNYYFLDANTINNFIMHKSTLTKGDSYASTAAFYSALNVSKDSIVFPVISALIICGFFFWILKKSKATRMSLLELGMFLYCMLLSIVYMTLLSKDFIVLLIIIPFISLASHKAIGLVIWSVVALFYAYFFRGYWLLILALFWTLYVMFSWIKKPKQLFLIVLALLFVLAVLFKIGMGVDLDNYRTMVNDIRSEAVDISAKSMITSYIPGGGVIIGWLNVYLVWLFMMVPIPLILSLSPFYLIISFFISMLFWKFWSATKSELITKKNTTLKATICLIISFTAIQSIFEPDYGSYVRHLSPLYPLFFYVLFVSRGKTEVIKEKENESLARG</sequence>
<feature type="transmembrane region" description="Helical" evidence="1">
    <location>
        <begin position="338"/>
        <end position="357"/>
    </location>
</feature>
<comment type="caution">
    <text evidence="2">The sequence shown here is derived from an EMBL/GenBank/DDBJ whole genome shotgun (WGS) entry which is preliminary data.</text>
</comment>
<feature type="transmembrane region" description="Helical" evidence="1">
    <location>
        <begin position="313"/>
        <end position="332"/>
    </location>
</feature>
<keyword evidence="1" id="KW-0812">Transmembrane</keyword>
<feature type="transmembrane region" description="Helical" evidence="1">
    <location>
        <begin position="202"/>
        <end position="221"/>
    </location>
</feature>
<evidence type="ECO:0000256" key="1">
    <source>
        <dbReference type="SAM" id="Phobius"/>
    </source>
</evidence>
<organism evidence="2 3">
    <name type="scientific">Acerihabitans arboris</name>
    <dbReference type="NCBI Taxonomy" id="2691583"/>
    <lineage>
        <taxon>Bacteria</taxon>
        <taxon>Pseudomonadati</taxon>
        <taxon>Pseudomonadota</taxon>
        <taxon>Gammaproteobacteria</taxon>
        <taxon>Enterobacterales</taxon>
        <taxon>Pectobacteriaceae</taxon>
        <taxon>Acerihabitans</taxon>
    </lineage>
</organism>
<feature type="transmembrane region" description="Helical" evidence="1">
    <location>
        <begin position="21"/>
        <end position="40"/>
    </location>
</feature>
<dbReference type="EMBL" id="WUBS01000003">
    <property type="protein sequence ID" value="NDL62330.1"/>
    <property type="molecule type" value="Genomic_DNA"/>
</dbReference>
<feature type="transmembrane region" description="Helical" evidence="1">
    <location>
        <begin position="251"/>
        <end position="271"/>
    </location>
</feature>
<dbReference type="AlphaFoldDB" id="A0A845SC60"/>
<dbReference type="RefSeq" id="WP_162365035.1">
    <property type="nucleotide sequence ID" value="NZ_WUBS01000003.1"/>
</dbReference>
<feature type="transmembrane region" description="Helical" evidence="1">
    <location>
        <begin position="142"/>
        <end position="171"/>
    </location>
</feature>
<feature type="transmembrane region" description="Helical" evidence="1">
    <location>
        <begin position="89"/>
        <end position="107"/>
    </location>
</feature>
<keyword evidence="1" id="KW-1133">Transmembrane helix</keyword>
<dbReference type="Proteomes" id="UP000461443">
    <property type="component" value="Unassembled WGS sequence"/>
</dbReference>
<evidence type="ECO:0000313" key="3">
    <source>
        <dbReference type="Proteomes" id="UP000461443"/>
    </source>
</evidence>
<feature type="transmembrane region" description="Helical" evidence="1">
    <location>
        <begin position="178"/>
        <end position="196"/>
    </location>
</feature>
<keyword evidence="1" id="KW-0472">Membrane</keyword>
<reference evidence="2 3" key="1">
    <citation type="submission" date="2019-12" db="EMBL/GenBank/DDBJ databases">
        <authorList>
            <person name="Lee S.D."/>
        </authorList>
    </citation>
    <scope>NUCLEOTIDE SEQUENCE [LARGE SCALE GENOMIC DNA]</scope>
    <source>
        <strain evidence="2 3">SAP-6</strain>
    </source>
</reference>
<keyword evidence="3" id="KW-1185">Reference proteome</keyword>
<feature type="transmembrane region" description="Helical" evidence="1">
    <location>
        <begin position="277"/>
        <end position="301"/>
    </location>
</feature>
<name>A0A845SC60_9GAMM</name>